<evidence type="ECO:0000259" key="11">
    <source>
        <dbReference type="Pfam" id="PF00912"/>
    </source>
</evidence>
<evidence type="ECO:0000256" key="7">
    <source>
        <dbReference type="ARBA" id="ARBA00034000"/>
    </source>
</evidence>
<evidence type="ECO:0000313" key="13">
    <source>
        <dbReference type="Proteomes" id="UP000711614"/>
    </source>
</evidence>
<dbReference type="SUPFAM" id="SSF56601">
    <property type="entry name" value="beta-lactamase/transpeptidase-like"/>
    <property type="match status" value="1"/>
</dbReference>
<dbReference type="InterPro" id="IPR036950">
    <property type="entry name" value="PBP_transglycosylase"/>
</dbReference>
<evidence type="ECO:0000256" key="3">
    <source>
        <dbReference type="ARBA" id="ARBA00022676"/>
    </source>
</evidence>
<dbReference type="EMBL" id="JAGIOI010000001">
    <property type="protein sequence ID" value="MBP2412417.1"/>
    <property type="molecule type" value="Genomic_DNA"/>
</dbReference>
<evidence type="ECO:0000313" key="12">
    <source>
        <dbReference type="EMBL" id="MBP2412417.1"/>
    </source>
</evidence>
<sequence length="750" mass="79930">MAAKKHPIFDTATTLGKLVAFLGISSVCGVLVAGLMVPAVALAGGATTSGLTMFDDIPDEMTIGTPALSSKILASDGSLIATFYNQNRTEVPLDKISEHMKNAIVAVEDARYYEHGGIDTRGLMRAVASMAGGGSRQGASTITQQYVNNVIIQTYAANGENDKVKLGNDKQIEDKVREIKLAISVEKKMSKDEILQGYLNLVLFANNNYGVEAAANFYFGAHAADLNLQQSALLAGVVNSPNYYDPVANPENAISRRNLVLDHMLDQGMIDAKQHDEAVATGVDLNIQPNKLGCVSATRAEYFCDYVTNVIVNDAAYGDSPEARRKLLEQGGLTITTTLDPGLQDAAQAQFENFTPMANNPDRVGQALVTVQPGTGKILAMAQNTKIAAPEGQFASDYNFNVDSFDKNGNPLGGAGGFDVGSTIKPFTFAEWLNAGHRTDDIVDASVRKYPLGFPWQNSCGVSSGIYDDNYPGASDLQNAEPGYYRSFTAREGLYNSLNTATFATAAKLDLCNIQKMMTATGIHNGSDPNQPYNLDNVSSLLGSGEVSPLIMASAFSTFAAGGVHCDPIALLSITNAKGEPLPVPPANCSQTVKPEVAAGVNSVLQQVLTKGSGWQIPLTYPAAAKTGTTNQSEHTWTIGYTRGLATASWLGSPEEKSRSNNGLLVANQRIDYIDGATYAGKTWQGYMNAMAGWFDVGAFDQPPASMVYPPAPIKPKEDPKDKGKDKNDGQDKPTGDDGSYKPGQDEKKD</sequence>
<proteinExistence type="predicted"/>
<dbReference type="PANTHER" id="PTHR32282:SF33">
    <property type="entry name" value="PEPTIDOGLYCAN GLYCOSYLTRANSFERASE"/>
    <property type="match status" value="1"/>
</dbReference>
<keyword evidence="3" id="KW-0328">Glycosyltransferase</keyword>
<keyword evidence="4" id="KW-0808">Transferase</keyword>
<protein>
    <submittedName>
        <fullName evidence="12">Membrane peptidoglycan carboxypeptidase</fullName>
    </submittedName>
</protein>
<feature type="domain" description="Glycosyl transferase family 51" evidence="11">
    <location>
        <begin position="77"/>
        <end position="264"/>
    </location>
</feature>
<evidence type="ECO:0000256" key="2">
    <source>
        <dbReference type="ARBA" id="ARBA00022670"/>
    </source>
</evidence>
<dbReference type="Pfam" id="PF00912">
    <property type="entry name" value="Transgly"/>
    <property type="match status" value="1"/>
</dbReference>
<dbReference type="GO" id="GO:0004180">
    <property type="term" value="F:carboxypeptidase activity"/>
    <property type="evidence" value="ECO:0007669"/>
    <property type="project" value="UniProtKB-KW"/>
</dbReference>
<keyword evidence="1 12" id="KW-0121">Carboxypeptidase</keyword>
<dbReference type="PANTHER" id="PTHR32282">
    <property type="entry name" value="BINDING PROTEIN TRANSPEPTIDASE, PUTATIVE-RELATED"/>
    <property type="match status" value="1"/>
</dbReference>
<feature type="region of interest" description="Disordered" evidence="9">
    <location>
        <begin position="705"/>
        <end position="750"/>
    </location>
</feature>
<keyword evidence="2" id="KW-0645">Protease</keyword>
<comment type="catalytic activity">
    <reaction evidence="8">
        <text>[GlcNAc-(1-&gt;4)-Mur2Ac(oyl-L-Ala-gamma-D-Glu-L-Lys-D-Ala-D-Ala)](n)-di-trans,octa-cis-undecaprenyl diphosphate + beta-D-GlcNAc-(1-&gt;4)-Mur2Ac(oyl-L-Ala-gamma-D-Glu-L-Lys-D-Ala-D-Ala)-di-trans,octa-cis-undecaprenyl diphosphate = [GlcNAc-(1-&gt;4)-Mur2Ac(oyl-L-Ala-gamma-D-Glu-L-Lys-D-Ala-D-Ala)](n+1)-di-trans,octa-cis-undecaprenyl diphosphate + di-trans,octa-cis-undecaprenyl diphosphate + H(+)</text>
        <dbReference type="Rhea" id="RHEA:23708"/>
        <dbReference type="Rhea" id="RHEA-COMP:9602"/>
        <dbReference type="Rhea" id="RHEA-COMP:9603"/>
        <dbReference type="ChEBI" id="CHEBI:15378"/>
        <dbReference type="ChEBI" id="CHEBI:58405"/>
        <dbReference type="ChEBI" id="CHEBI:60033"/>
        <dbReference type="ChEBI" id="CHEBI:78435"/>
        <dbReference type="EC" id="2.4.99.28"/>
    </reaction>
</comment>
<dbReference type="InterPro" id="IPR023346">
    <property type="entry name" value="Lysozyme-like_dom_sf"/>
</dbReference>
<dbReference type="InterPro" id="IPR001460">
    <property type="entry name" value="PCN-bd_Tpept"/>
</dbReference>
<accession>A0ABS4YUE5</accession>
<evidence type="ECO:0000256" key="5">
    <source>
        <dbReference type="ARBA" id="ARBA00022801"/>
    </source>
</evidence>
<keyword evidence="13" id="KW-1185">Reference proteome</keyword>
<dbReference type="Proteomes" id="UP000711614">
    <property type="component" value="Unassembled WGS sequence"/>
</dbReference>
<name>A0ABS4YUE5_9MICC</name>
<dbReference type="InterPro" id="IPR012338">
    <property type="entry name" value="Beta-lactam/transpept-like"/>
</dbReference>
<dbReference type="SUPFAM" id="SSF53955">
    <property type="entry name" value="Lysozyme-like"/>
    <property type="match status" value="1"/>
</dbReference>
<feature type="compositionally biased region" description="Basic and acidic residues" evidence="9">
    <location>
        <begin position="715"/>
        <end position="750"/>
    </location>
</feature>
<organism evidence="12 13">
    <name type="scientific">Arthrobacter stackebrandtii</name>
    <dbReference type="NCBI Taxonomy" id="272161"/>
    <lineage>
        <taxon>Bacteria</taxon>
        <taxon>Bacillati</taxon>
        <taxon>Actinomycetota</taxon>
        <taxon>Actinomycetes</taxon>
        <taxon>Micrococcales</taxon>
        <taxon>Micrococcaceae</taxon>
        <taxon>Arthrobacter</taxon>
    </lineage>
</organism>
<evidence type="ECO:0000256" key="1">
    <source>
        <dbReference type="ARBA" id="ARBA00022645"/>
    </source>
</evidence>
<reference evidence="12 13" key="1">
    <citation type="submission" date="2021-03" db="EMBL/GenBank/DDBJ databases">
        <title>Sequencing the genomes of 1000 actinobacteria strains.</title>
        <authorList>
            <person name="Klenk H.-P."/>
        </authorList>
    </citation>
    <scope>NUCLEOTIDE SEQUENCE [LARGE SCALE GENOMIC DNA]</scope>
    <source>
        <strain evidence="12 13">DSM 16005</strain>
    </source>
</reference>
<comment type="catalytic activity">
    <reaction evidence="7">
        <text>Preferential cleavage: (Ac)2-L-Lys-D-Ala-|-D-Ala. Also transpeptidation of peptidyl-alanyl moieties that are N-acyl substituents of D-alanine.</text>
        <dbReference type="EC" id="3.4.16.4"/>
    </reaction>
</comment>
<comment type="caution">
    <text evidence="12">The sequence shown here is derived from an EMBL/GenBank/DDBJ whole genome shotgun (WGS) entry which is preliminary data.</text>
</comment>
<feature type="domain" description="Penicillin-binding protein transpeptidase" evidence="10">
    <location>
        <begin position="484"/>
        <end position="642"/>
    </location>
</feature>
<evidence type="ECO:0000256" key="4">
    <source>
        <dbReference type="ARBA" id="ARBA00022679"/>
    </source>
</evidence>
<dbReference type="InterPro" id="IPR050396">
    <property type="entry name" value="Glycosyltr_51/Transpeptidase"/>
</dbReference>
<dbReference type="Gene3D" id="1.10.3810.10">
    <property type="entry name" value="Biosynthetic peptidoglycan transglycosylase-like"/>
    <property type="match status" value="1"/>
</dbReference>
<gene>
    <name evidence="12" type="ORF">JOF48_001216</name>
</gene>
<dbReference type="RefSeq" id="WP_209678435.1">
    <property type="nucleotide sequence ID" value="NZ_JAGIOI010000001.1"/>
</dbReference>
<evidence type="ECO:0000256" key="8">
    <source>
        <dbReference type="ARBA" id="ARBA00049902"/>
    </source>
</evidence>
<dbReference type="InterPro" id="IPR001264">
    <property type="entry name" value="Glyco_trans_51"/>
</dbReference>
<evidence type="ECO:0000256" key="9">
    <source>
        <dbReference type="SAM" id="MobiDB-lite"/>
    </source>
</evidence>
<dbReference type="Gene3D" id="3.40.710.10">
    <property type="entry name" value="DD-peptidase/beta-lactamase superfamily"/>
    <property type="match status" value="1"/>
</dbReference>
<evidence type="ECO:0000256" key="6">
    <source>
        <dbReference type="ARBA" id="ARBA00023268"/>
    </source>
</evidence>
<keyword evidence="5" id="KW-0378">Hydrolase</keyword>
<dbReference type="Pfam" id="PF00905">
    <property type="entry name" value="Transpeptidase"/>
    <property type="match status" value="1"/>
</dbReference>
<evidence type="ECO:0000259" key="10">
    <source>
        <dbReference type="Pfam" id="PF00905"/>
    </source>
</evidence>
<keyword evidence="6" id="KW-0511">Multifunctional enzyme</keyword>